<sequence>MPPGEDIRILLVDDHMVVRKGLLHVLDTVDGFSVVAEAENGEEALYLCQKLKPDVVIMDVKMEGVGGIEATRLIARHHPATRIIGLSTFASKDVAADMLAAGAHGYLLKDVSATELVHSVRLIHKGETLPLPELGTQSEVIPAVPQIHDRSEPSVKMGEQQHKVLALMTKGFTNPEIASYLGMSQPTARYHVSAILQKLDVSNRSEAVALAIRTGLIDADDF</sequence>
<keyword evidence="1 3" id="KW-0597">Phosphoprotein</keyword>
<keyword evidence="7" id="KW-1185">Reference proteome</keyword>
<dbReference type="InterPro" id="IPR011006">
    <property type="entry name" value="CheY-like_superfamily"/>
</dbReference>
<dbReference type="SUPFAM" id="SSF52172">
    <property type="entry name" value="CheY-like"/>
    <property type="match status" value="1"/>
</dbReference>
<dbReference type="SMART" id="SM00448">
    <property type="entry name" value="REC"/>
    <property type="match status" value="1"/>
</dbReference>
<dbReference type="RefSeq" id="WP_267613025.1">
    <property type="nucleotide sequence ID" value="NZ_JAOVZQ010000001.1"/>
</dbReference>
<reference evidence="6" key="1">
    <citation type="submission" date="2022-10" db="EMBL/GenBank/DDBJ databases">
        <title>Hoeflea sp. J2-29, isolated from marine algae.</title>
        <authorList>
            <person name="Kristyanto S."/>
            <person name="Kim J.M."/>
            <person name="Jeon C.O."/>
        </authorList>
    </citation>
    <scope>NUCLEOTIDE SEQUENCE</scope>
    <source>
        <strain evidence="6">J2-29</strain>
    </source>
</reference>
<evidence type="ECO:0000259" key="4">
    <source>
        <dbReference type="PROSITE" id="PS50043"/>
    </source>
</evidence>
<dbReference type="InterPro" id="IPR000792">
    <property type="entry name" value="Tscrpt_reg_LuxR_C"/>
</dbReference>
<dbReference type="InterPro" id="IPR058245">
    <property type="entry name" value="NreC/VraR/RcsB-like_REC"/>
</dbReference>
<dbReference type="PANTHER" id="PTHR43214">
    <property type="entry name" value="TWO-COMPONENT RESPONSE REGULATOR"/>
    <property type="match status" value="1"/>
</dbReference>
<dbReference type="CDD" id="cd06170">
    <property type="entry name" value="LuxR_C_like"/>
    <property type="match status" value="1"/>
</dbReference>
<dbReference type="InterPro" id="IPR039420">
    <property type="entry name" value="WalR-like"/>
</dbReference>
<dbReference type="SMART" id="SM00421">
    <property type="entry name" value="HTH_LUXR"/>
    <property type="match status" value="1"/>
</dbReference>
<dbReference type="Gene3D" id="3.40.50.2300">
    <property type="match status" value="1"/>
</dbReference>
<dbReference type="Pfam" id="PF00196">
    <property type="entry name" value="GerE"/>
    <property type="match status" value="1"/>
</dbReference>
<evidence type="ECO:0000256" key="3">
    <source>
        <dbReference type="PROSITE-ProRule" id="PRU00169"/>
    </source>
</evidence>
<name>A0ABT3YH57_9HYPH</name>
<dbReference type="EMBL" id="JAOVZQ010000001">
    <property type="protein sequence ID" value="MCY0095129.1"/>
    <property type="molecule type" value="Genomic_DNA"/>
</dbReference>
<evidence type="ECO:0000256" key="2">
    <source>
        <dbReference type="ARBA" id="ARBA00023125"/>
    </source>
</evidence>
<dbReference type="PRINTS" id="PR00038">
    <property type="entry name" value="HTHLUXR"/>
</dbReference>
<dbReference type="CDD" id="cd17535">
    <property type="entry name" value="REC_NarL-like"/>
    <property type="match status" value="1"/>
</dbReference>
<dbReference type="PANTHER" id="PTHR43214:SF43">
    <property type="entry name" value="TWO-COMPONENT RESPONSE REGULATOR"/>
    <property type="match status" value="1"/>
</dbReference>
<feature type="domain" description="HTH luxR-type" evidence="4">
    <location>
        <begin position="150"/>
        <end position="215"/>
    </location>
</feature>
<dbReference type="Pfam" id="PF00072">
    <property type="entry name" value="Response_reg"/>
    <property type="match status" value="1"/>
</dbReference>
<dbReference type="SUPFAM" id="SSF46894">
    <property type="entry name" value="C-terminal effector domain of the bipartite response regulators"/>
    <property type="match status" value="1"/>
</dbReference>
<feature type="domain" description="Response regulatory" evidence="5">
    <location>
        <begin position="8"/>
        <end position="124"/>
    </location>
</feature>
<evidence type="ECO:0000313" key="7">
    <source>
        <dbReference type="Proteomes" id="UP001081283"/>
    </source>
</evidence>
<protein>
    <submittedName>
        <fullName evidence="6">Response regulator transcription factor</fullName>
    </submittedName>
</protein>
<dbReference type="Proteomes" id="UP001081283">
    <property type="component" value="Unassembled WGS sequence"/>
</dbReference>
<organism evidence="6 7">
    <name type="scientific">Hoeflea ulvae</name>
    <dbReference type="NCBI Taxonomy" id="2983764"/>
    <lineage>
        <taxon>Bacteria</taxon>
        <taxon>Pseudomonadati</taxon>
        <taxon>Pseudomonadota</taxon>
        <taxon>Alphaproteobacteria</taxon>
        <taxon>Hyphomicrobiales</taxon>
        <taxon>Rhizobiaceae</taxon>
        <taxon>Hoeflea</taxon>
    </lineage>
</organism>
<gene>
    <name evidence="6" type="ORF">OEG82_14005</name>
</gene>
<evidence type="ECO:0000256" key="1">
    <source>
        <dbReference type="ARBA" id="ARBA00022553"/>
    </source>
</evidence>
<keyword evidence="2" id="KW-0238">DNA-binding</keyword>
<accession>A0ABT3YH57</accession>
<evidence type="ECO:0000313" key="6">
    <source>
        <dbReference type="EMBL" id="MCY0095129.1"/>
    </source>
</evidence>
<proteinExistence type="predicted"/>
<comment type="caution">
    <text evidence="6">The sequence shown here is derived from an EMBL/GenBank/DDBJ whole genome shotgun (WGS) entry which is preliminary data.</text>
</comment>
<dbReference type="PROSITE" id="PS50110">
    <property type="entry name" value="RESPONSE_REGULATORY"/>
    <property type="match status" value="1"/>
</dbReference>
<feature type="modified residue" description="4-aspartylphosphate" evidence="3">
    <location>
        <position position="59"/>
    </location>
</feature>
<dbReference type="PROSITE" id="PS50043">
    <property type="entry name" value="HTH_LUXR_2"/>
    <property type="match status" value="1"/>
</dbReference>
<dbReference type="InterPro" id="IPR016032">
    <property type="entry name" value="Sig_transdc_resp-reg_C-effctor"/>
</dbReference>
<evidence type="ECO:0000259" key="5">
    <source>
        <dbReference type="PROSITE" id="PS50110"/>
    </source>
</evidence>
<dbReference type="InterPro" id="IPR001789">
    <property type="entry name" value="Sig_transdc_resp-reg_receiver"/>
</dbReference>